<dbReference type="EMBL" id="AUZX01003843">
    <property type="protein sequence ID" value="EQD72786.1"/>
    <property type="molecule type" value="Genomic_DNA"/>
</dbReference>
<dbReference type="InterPro" id="IPR047655">
    <property type="entry name" value="Transpos_IS630-like"/>
</dbReference>
<accession>T1BIK1</accession>
<dbReference type="AlphaFoldDB" id="T1BIK1"/>
<dbReference type="InterPro" id="IPR038717">
    <property type="entry name" value="Tc1-like_DDE_dom"/>
</dbReference>
<protein>
    <submittedName>
        <fullName evidence="2">ISRSO5-transposase protein</fullName>
    </submittedName>
</protein>
<dbReference type="InterPro" id="IPR009057">
    <property type="entry name" value="Homeodomain-like_sf"/>
</dbReference>
<dbReference type="InterPro" id="IPR036397">
    <property type="entry name" value="RNaseH_sf"/>
</dbReference>
<dbReference type="NCBIfam" id="NF033545">
    <property type="entry name" value="transpos_IS630"/>
    <property type="match status" value="1"/>
</dbReference>
<gene>
    <name evidence="2" type="ORF">B1A_05279</name>
</gene>
<dbReference type="SUPFAM" id="SSF46689">
    <property type="entry name" value="Homeodomain-like"/>
    <property type="match status" value="1"/>
</dbReference>
<dbReference type="Pfam" id="PF13358">
    <property type="entry name" value="DDE_3"/>
    <property type="match status" value="1"/>
</dbReference>
<proteinExistence type="predicted"/>
<evidence type="ECO:0000259" key="1">
    <source>
        <dbReference type="Pfam" id="PF13358"/>
    </source>
</evidence>
<comment type="caution">
    <text evidence="2">The sequence shown here is derived from an EMBL/GenBank/DDBJ whole genome shotgun (WGS) entry which is preliminary data.</text>
</comment>
<sequence length="370" mass="43504">MVFKRTKPHIVLKPEERTYLERIVKSGKSEKREYDRAKIILMDADRKGVNAIARELHTNRTKIYLVVDKAISFGVEKALKDLPGRGKKRTIDNEGRTFIIKAACTKPFEFGYPHEVWTNRLLTEYLREKAPEEYNLGNISNGTVSKILTKSNIRPHKIRYYMEKTDPEHEKKQTEVLHVYREVKVLREGGDTEKLCAILSYDEKPGIQAIGNIYPDKQPNEKHGYISRNHDYKRNGTLSLMAGIDLISGQLIPLVEERHRSLEFVKWLNLVDKYYPDDYKITIILDNHSVHTSRETMRYLSSRPRRFHFVFTPTHASWLNVIEMFFSKMARSMLRGIKANSKDELKIRMLEYIRELNNEPVVFTWGWKMD</sequence>
<reference evidence="2" key="1">
    <citation type="submission" date="2013-08" db="EMBL/GenBank/DDBJ databases">
        <authorList>
            <person name="Mendez C."/>
            <person name="Richter M."/>
            <person name="Ferrer M."/>
            <person name="Sanchez J."/>
        </authorList>
    </citation>
    <scope>NUCLEOTIDE SEQUENCE</scope>
</reference>
<name>T1BIK1_9ZZZZ</name>
<feature type="domain" description="Tc1-like transposase DDE" evidence="1">
    <location>
        <begin position="222"/>
        <end position="346"/>
    </location>
</feature>
<evidence type="ECO:0000313" key="2">
    <source>
        <dbReference type="EMBL" id="EQD72786.1"/>
    </source>
</evidence>
<dbReference type="Gene3D" id="3.30.420.10">
    <property type="entry name" value="Ribonuclease H-like superfamily/Ribonuclease H"/>
    <property type="match status" value="1"/>
</dbReference>
<dbReference type="GO" id="GO:0003676">
    <property type="term" value="F:nucleic acid binding"/>
    <property type="evidence" value="ECO:0007669"/>
    <property type="project" value="InterPro"/>
</dbReference>
<reference evidence="2" key="2">
    <citation type="journal article" date="2014" name="ISME J.">
        <title>Microbial stratification in low pH oxic and suboxic macroscopic growths along an acid mine drainage.</title>
        <authorList>
            <person name="Mendez-Garcia C."/>
            <person name="Mesa V."/>
            <person name="Sprenger R.R."/>
            <person name="Richter M."/>
            <person name="Diez M.S."/>
            <person name="Solano J."/>
            <person name="Bargiela R."/>
            <person name="Golyshina O.V."/>
            <person name="Manteca A."/>
            <person name="Ramos J.L."/>
            <person name="Gallego J.R."/>
            <person name="Llorente I."/>
            <person name="Martins Dos Santos V.A."/>
            <person name="Jensen O.N."/>
            <person name="Pelaez A.I."/>
            <person name="Sanchez J."/>
            <person name="Ferrer M."/>
        </authorList>
    </citation>
    <scope>NUCLEOTIDE SEQUENCE</scope>
</reference>
<organism evidence="2">
    <name type="scientific">mine drainage metagenome</name>
    <dbReference type="NCBI Taxonomy" id="410659"/>
    <lineage>
        <taxon>unclassified sequences</taxon>
        <taxon>metagenomes</taxon>
        <taxon>ecological metagenomes</taxon>
    </lineage>
</organism>
<feature type="non-terminal residue" evidence="2">
    <location>
        <position position="370"/>
    </location>
</feature>